<dbReference type="InterPro" id="IPR053142">
    <property type="entry name" value="PchR_regulatory_protein"/>
</dbReference>
<protein>
    <recommendedName>
        <fullName evidence="4">HTH araC/xylS-type domain-containing protein</fullName>
    </recommendedName>
</protein>
<dbReference type="AlphaFoldDB" id="A0A2S1L9V5"/>
<dbReference type="PROSITE" id="PS01124">
    <property type="entry name" value="HTH_ARAC_FAMILY_2"/>
    <property type="match status" value="1"/>
</dbReference>
<proteinExistence type="predicted"/>
<accession>A0A2S1L9V5</accession>
<dbReference type="Gene3D" id="1.10.10.60">
    <property type="entry name" value="Homeodomain-like"/>
    <property type="match status" value="1"/>
</dbReference>
<dbReference type="EMBL" id="CP020918">
    <property type="protein sequence ID" value="AWG20507.1"/>
    <property type="molecule type" value="Genomic_DNA"/>
</dbReference>
<dbReference type="KEGG" id="ffa:FFWV33_02660"/>
<dbReference type="SUPFAM" id="SSF46689">
    <property type="entry name" value="Homeodomain-like"/>
    <property type="match status" value="1"/>
</dbReference>
<dbReference type="SMART" id="SM00342">
    <property type="entry name" value="HTH_ARAC"/>
    <property type="match status" value="1"/>
</dbReference>
<evidence type="ECO:0000259" key="4">
    <source>
        <dbReference type="PROSITE" id="PS01124"/>
    </source>
</evidence>
<evidence type="ECO:0000313" key="6">
    <source>
        <dbReference type="Proteomes" id="UP000244527"/>
    </source>
</evidence>
<dbReference type="GO" id="GO:0043565">
    <property type="term" value="F:sequence-specific DNA binding"/>
    <property type="evidence" value="ECO:0007669"/>
    <property type="project" value="InterPro"/>
</dbReference>
<dbReference type="InterPro" id="IPR009057">
    <property type="entry name" value="Homeodomain-like_sf"/>
</dbReference>
<evidence type="ECO:0000313" key="5">
    <source>
        <dbReference type="EMBL" id="AWG20507.1"/>
    </source>
</evidence>
<dbReference type="PRINTS" id="PR00032">
    <property type="entry name" value="HTHARAC"/>
</dbReference>
<dbReference type="OrthoDB" id="1156172at2"/>
<reference evidence="5 6" key="1">
    <citation type="submission" date="2017-04" db="EMBL/GenBank/DDBJ databases">
        <title>Compelte genome sequence of WV33.</title>
        <authorList>
            <person name="Lee P.C."/>
        </authorList>
    </citation>
    <scope>NUCLEOTIDE SEQUENCE [LARGE SCALE GENOMIC DNA]</scope>
    <source>
        <strain evidence="5 6">WV33</strain>
    </source>
</reference>
<dbReference type="Proteomes" id="UP000244527">
    <property type="component" value="Chromosome"/>
</dbReference>
<keyword evidence="2" id="KW-0238">DNA-binding</keyword>
<dbReference type="RefSeq" id="WP_108739469.1">
    <property type="nucleotide sequence ID" value="NZ_CP020918.1"/>
</dbReference>
<dbReference type="InterPro" id="IPR018060">
    <property type="entry name" value="HTH_AraC"/>
</dbReference>
<evidence type="ECO:0000256" key="3">
    <source>
        <dbReference type="ARBA" id="ARBA00023163"/>
    </source>
</evidence>
<evidence type="ECO:0000256" key="1">
    <source>
        <dbReference type="ARBA" id="ARBA00023015"/>
    </source>
</evidence>
<sequence>MNITKWLQFIKPNVNFYKDGFFEFPFLANSPQLMIESTIKTPLSRHVLEEQTVYRNNPFTKGEMRYREIDEGLWLTISTIEFKQNTLIKSVYAEGIPSEHYTLTFTIFESDVMLSNTFLDKIPFQNKFWGFKKPGTDVGAYFYKGSKCQFYIYHFSPDWIKKHIPFDKLDNSIPFKRFLDSDKGFISYQDIVPNAEELSHAILHKFKTFNYDVFSETLLKAETLTLVTSFFKNAFTDLRTQDYSTKESIDYQKMAKCERMISLNFSKPFNGIDELAERVNLSTSKLKKDFKMVYGSSILQYHIDKKMQFAMNLLSTTDMQIKEIAQEVGYDSPSKFSAAFKKKFDKLPSDIRPENSWF</sequence>
<organism evidence="5 6">
    <name type="scientific">Flavobacterium faecale</name>
    <dbReference type="NCBI Taxonomy" id="1355330"/>
    <lineage>
        <taxon>Bacteria</taxon>
        <taxon>Pseudomonadati</taxon>
        <taxon>Bacteroidota</taxon>
        <taxon>Flavobacteriia</taxon>
        <taxon>Flavobacteriales</taxon>
        <taxon>Flavobacteriaceae</taxon>
        <taxon>Flavobacterium</taxon>
    </lineage>
</organism>
<keyword evidence="3" id="KW-0804">Transcription</keyword>
<dbReference type="InterPro" id="IPR020449">
    <property type="entry name" value="Tscrpt_reg_AraC-type_HTH"/>
</dbReference>
<keyword evidence="6" id="KW-1185">Reference proteome</keyword>
<gene>
    <name evidence="5" type="ORF">FFWV33_02660</name>
</gene>
<dbReference type="PANTHER" id="PTHR47893:SF1">
    <property type="entry name" value="REGULATORY PROTEIN PCHR"/>
    <property type="match status" value="1"/>
</dbReference>
<evidence type="ECO:0000256" key="2">
    <source>
        <dbReference type="ARBA" id="ARBA00023125"/>
    </source>
</evidence>
<feature type="domain" description="HTH araC/xylS-type" evidence="4">
    <location>
        <begin position="255"/>
        <end position="354"/>
    </location>
</feature>
<dbReference type="PANTHER" id="PTHR47893">
    <property type="entry name" value="REGULATORY PROTEIN PCHR"/>
    <property type="match status" value="1"/>
</dbReference>
<keyword evidence="1" id="KW-0805">Transcription regulation</keyword>
<dbReference type="InterPro" id="IPR018062">
    <property type="entry name" value="HTH_AraC-typ_CS"/>
</dbReference>
<name>A0A2S1L9V5_9FLAO</name>
<dbReference type="PROSITE" id="PS00041">
    <property type="entry name" value="HTH_ARAC_FAMILY_1"/>
    <property type="match status" value="1"/>
</dbReference>
<dbReference type="Pfam" id="PF12833">
    <property type="entry name" value="HTH_18"/>
    <property type="match status" value="1"/>
</dbReference>
<dbReference type="GO" id="GO:0003700">
    <property type="term" value="F:DNA-binding transcription factor activity"/>
    <property type="evidence" value="ECO:0007669"/>
    <property type="project" value="InterPro"/>
</dbReference>